<dbReference type="InterPro" id="IPR023867">
    <property type="entry name" value="Sulphatase_maturase_rSAM"/>
</dbReference>
<reference evidence="7 8" key="1">
    <citation type="submission" date="2018-08" db="EMBL/GenBank/DDBJ databases">
        <title>A genome reference for cultivated species of the human gut microbiota.</title>
        <authorList>
            <person name="Zou Y."/>
            <person name="Xue W."/>
            <person name="Luo G."/>
        </authorList>
    </citation>
    <scope>NUCLEOTIDE SEQUENCE [LARGE SCALE GENOMIC DNA]</scope>
    <source>
        <strain evidence="7 8">OM05-11AA</strain>
    </source>
</reference>
<dbReference type="NCBIfam" id="TIGR04148">
    <property type="entry name" value="GG_samocin_CFB"/>
    <property type="match status" value="1"/>
</dbReference>
<dbReference type="SFLD" id="SFLDS00029">
    <property type="entry name" value="Radical_SAM"/>
    <property type="match status" value="1"/>
</dbReference>
<dbReference type="PROSITE" id="PS51918">
    <property type="entry name" value="RADICAL_SAM"/>
    <property type="match status" value="1"/>
</dbReference>
<dbReference type="RefSeq" id="WP_122121397.1">
    <property type="nucleotide sequence ID" value="NZ_JAQEXX010000030.1"/>
</dbReference>
<gene>
    <name evidence="7" type="ORF">DXB61_03185</name>
</gene>
<name>A0AB37LZM6_9BACT</name>
<dbReference type="InterPro" id="IPR026407">
    <property type="entry name" value="SAM_GG-Bacter"/>
</dbReference>
<dbReference type="GO" id="GO:0046872">
    <property type="term" value="F:metal ion binding"/>
    <property type="evidence" value="ECO:0007669"/>
    <property type="project" value="UniProtKB-KW"/>
</dbReference>
<keyword evidence="2" id="KW-0949">S-adenosyl-L-methionine</keyword>
<sequence length="408" mass="47833">MGKIKLANLRQLLFEVTDGCNLKCHYCGYGELYNNYDKRTSSKLSFEKVKMTVDYMVELWKSPYNTSYNNVVDISFYGGEPLLNMDLIKKTISYLEENRIEGLDFTYRMTTNAFFLDLYMDFLVEKGFNLLISLDGNEYHDSYRLTKGGKSSFKKVYRNASLLKERYPYFFEEHVEFNAVLHDRNDYEEVVLFIRERFNKTPNISELNDKGLRSDKIDEFERIYKDINIGQIEFYKKNKVGDADLFVKTENTELRSVLHGHTGNMYKTLNDLLRKKEEMMKIPSGTCMAFNKKFFLTVNGKVLPCEKIGQENPLGHIDENGVNIDFEGISSFYNKMYVPLLKLCKQCYHHDNCAQCIFNIYDKSKSGKLHCPTFVNRATMKNYLSQNISYIEENPDVYEMMIKKDILG</sequence>
<dbReference type="PANTHER" id="PTHR43273:SF8">
    <property type="entry name" value="RADICAL SAM DOMAIN PROTEIN"/>
    <property type="match status" value="1"/>
</dbReference>
<evidence type="ECO:0000313" key="8">
    <source>
        <dbReference type="Proteomes" id="UP000261088"/>
    </source>
</evidence>
<dbReference type="InterPro" id="IPR007197">
    <property type="entry name" value="rSAM"/>
</dbReference>
<dbReference type="CDD" id="cd01335">
    <property type="entry name" value="Radical_SAM"/>
    <property type="match status" value="1"/>
</dbReference>
<keyword evidence="4" id="KW-0408">Iron</keyword>
<comment type="caution">
    <text evidence="7">The sequence shown here is derived from an EMBL/GenBank/DDBJ whole genome shotgun (WGS) entry which is preliminary data.</text>
</comment>
<dbReference type="AlphaFoldDB" id="A0AB37LZM6"/>
<dbReference type="PANTHER" id="PTHR43273">
    <property type="entry name" value="ANAEROBIC SULFATASE-MATURATING ENZYME HOMOLOG ASLB-RELATED"/>
    <property type="match status" value="1"/>
</dbReference>
<keyword evidence="5" id="KW-0411">Iron-sulfur</keyword>
<dbReference type="SUPFAM" id="SSF102114">
    <property type="entry name" value="Radical SAM enzymes"/>
    <property type="match status" value="1"/>
</dbReference>
<dbReference type="SFLD" id="SFLDG01384">
    <property type="entry name" value="thioether_bond_formation_requi"/>
    <property type="match status" value="1"/>
</dbReference>
<proteinExistence type="predicted"/>
<dbReference type="Proteomes" id="UP000261088">
    <property type="component" value="Unassembled WGS sequence"/>
</dbReference>
<dbReference type="InterPro" id="IPR013785">
    <property type="entry name" value="Aldolase_TIM"/>
</dbReference>
<dbReference type="InterPro" id="IPR058240">
    <property type="entry name" value="rSAM_sf"/>
</dbReference>
<dbReference type="GO" id="GO:0051536">
    <property type="term" value="F:iron-sulfur cluster binding"/>
    <property type="evidence" value="ECO:0007669"/>
    <property type="project" value="UniProtKB-KW"/>
</dbReference>
<accession>A0AB37LZM6</accession>
<dbReference type="SFLD" id="SFLDG01067">
    <property type="entry name" value="SPASM/twitch_domain_containing"/>
    <property type="match status" value="1"/>
</dbReference>
<evidence type="ECO:0000256" key="4">
    <source>
        <dbReference type="ARBA" id="ARBA00023004"/>
    </source>
</evidence>
<evidence type="ECO:0000256" key="1">
    <source>
        <dbReference type="ARBA" id="ARBA00001966"/>
    </source>
</evidence>
<dbReference type="GO" id="GO:0016491">
    <property type="term" value="F:oxidoreductase activity"/>
    <property type="evidence" value="ECO:0007669"/>
    <property type="project" value="InterPro"/>
</dbReference>
<feature type="domain" description="Radical SAM core" evidence="6">
    <location>
        <begin position="6"/>
        <end position="239"/>
    </location>
</feature>
<dbReference type="EMBL" id="QSUP01000002">
    <property type="protein sequence ID" value="RGN53884.1"/>
    <property type="molecule type" value="Genomic_DNA"/>
</dbReference>
<evidence type="ECO:0000313" key="7">
    <source>
        <dbReference type="EMBL" id="RGN53884.1"/>
    </source>
</evidence>
<keyword evidence="3" id="KW-0479">Metal-binding</keyword>
<organism evidence="7 8">
    <name type="scientific">Parabacteroides merdae</name>
    <dbReference type="NCBI Taxonomy" id="46503"/>
    <lineage>
        <taxon>Bacteria</taxon>
        <taxon>Pseudomonadati</taxon>
        <taxon>Bacteroidota</taxon>
        <taxon>Bacteroidia</taxon>
        <taxon>Bacteroidales</taxon>
        <taxon>Tannerellaceae</taxon>
        <taxon>Parabacteroides</taxon>
    </lineage>
</organism>
<dbReference type="SFLD" id="SFLDG01386">
    <property type="entry name" value="main_SPASM_domain-containing"/>
    <property type="match status" value="1"/>
</dbReference>
<evidence type="ECO:0000256" key="3">
    <source>
        <dbReference type="ARBA" id="ARBA00022723"/>
    </source>
</evidence>
<evidence type="ECO:0000259" key="6">
    <source>
        <dbReference type="PROSITE" id="PS51918"/>
    </source>
</evidence>
<evidence type="ECO:0000256" key="5">
    <source>
        <dbReference type="ARBA" id="ARBA00023014"/>
    </source>
</evidence>
<evidence type="ECO:0000256" key="2">
    <source>
        <dbReference type="ARBA" id="ARBA00022691"/>
    </source>
</evidence>
<dbReference type="Pfam" id="PF04055">
    <property type="entry name" value="Radical_SAM"/>
    <property type="match status" value="1"/>
</dbReference>
<comment type="cofactor">
    <cofactor evidence="1">
        <name>[4Fe-4S] cluster</name>
        <dbReference type="ChEBI" id="CHEBI:49883"/>
    </cofactor>
</comment>
<dbReference type="Gene3D" id="3.20.20.70">
    <property type="entry name" value="Aldolase class I"/>
    <property type="match status" value="1"/>
</dbReference>
<protein>
    <submittedName>
        <fullName evidence="7">Radical SAM peptide maturase</fullName>
    </submittedName>
</protein>